<dbReference type="OrthoDB" id="5985569at2759"/>
<dbReference type="AlphaFoldDB" id="A0A9X0CSA3"/>
<sequence>MVEVVVLAGSDSGSDIVVHTSGSANGCDNKVVVVVTVIAAARKQAKDMTDELDRQGTLKTIIEQAGEKSEEVHSEFGRGGGRGFKAFCELTEENATENKQGASFRQSLNARLKALDDVSSALEEELMRRFPSQLGWDRNAAVGPTHIAKNCQNSQQSQQKEATLNGEETAIRYWQDTIWGLVEQYLLEFPNGVKRTYIYTHLPTNFRMDTMLAGLCNLCDDFGHSKFDDLCALVEDVSTRCSGLNGSALIKDVRIYQNFLTTRFSKLAQKDSQCLDLCMSYAFDYCPKEHKAMCRDISPIYTTHSSLLEQIELLPASAAKTELKSRLNELYNIHYDYSSHLLRTKH</sequence>
<evidence type="ECO:0000313" key="1">
    <source>
        <dbReference type="EMBL" id="KAJ7371624.1"/>
    </source>
</evidence>
<gene>
    <name evidence="1" type="ORF">OS493_024301</name>
</gene>
<evidence type="ECO:0000313" key="2">
    <source>
        <dbReference type="Proteomes" id="UP001163046"/>
    </source>
</evidence>
<comment type="caution">
    <text evidence="1">The sequence shown here is derived from an EMBL/GenBank/DDBJ whole genome shotgun (WGS) entry which is preliminary data.</text>
</comment>
<dbReference type="EMBL" id="MU826844">
    <property type="protein sequence ID" value="KAJ7371624.1"/>
    <property type="molecule type" value="Genomic_DNA"/>
</dbReference>
<keyword evidence="2" id="KW-1185">Reference proteome</keyword>
<proteinExistence type="predicted"/>
<dbReference type="Proteomes" id="UP001163046">
    <property type="component" value="Unassembled WGS sequence"/>
</dbReference>
<organism evidence="1 2">
    <name type="scientific">Desmophyllum pertusum</name>
    <dbReference type="NCBI Taxonomy" id="174260"/>
    <lineage>
        <taxon>Eukaryota</taxon>
        <taxon>Metazoa</taxon>
        <taxon>Cnidaria</taxon>
        <taxon>Anthozoa</taxon>
        <taxon>Hexacorallia</taxon>
        <taxon>Scleractinia</taxon>
        <taxon>Caryophylliina</taxon>
        <taxon>Caryophylliidae</taxon>
        <taxon>Desmophyllum</taxon>
    </lineage>
</organism>
<reference evidence="1" key="1">
    <citation type="submission" date="2023-01" db="EMBL/GenBank/DDBJ databases">
        <title>Genome assembly of the deep-sea coral Lophelia pertusa.</title>
        <authorList>
            <person name="Herrera S."/>
            <person name="Cordes E."/>
        </authorList>
    </citation>
    <scope>NUCLEOTIDE SEQUENCE</scope>
    <source>
        <strain evidence="1">USNM1676648</strain>
        <tissue evidence="1">Polyp</tissue>
    </source>
</reference>
<protein>
    <submittedName>
        <fullName evidence="1">Uncharacterized protein</fullName>
    </submittedName>
</protein>
<accession>A0A9X0CSA3</accession>
<name>A0A9X0CSA3_9CNID</name>